<feature type="region of interest" description="Disordered" evidence="1">
    <location>
        <begin position="431"/>
        <end position="473"/>
    </location>
</feature>
<feature type="region of interest" description="Disordered" evidence="1">
    <location>
        <begin position="330"/>
        <end position="357"/>
    </location>
</feature>
<dbReference type="Proteomes" id="UP001176941">
    <property type="component" value="Chromosome 6"/>
</dbReference>
<reference evidence="2" key="1">
    <citation type="submission" date="2023-04" db="EMBL/GenBank/DDBJ databases">
        <authorList>
            <consortium name="ELIXIR-Norway"/>
        </authorList>
    </citation>
    <scope>NUCLEOTIDE SEQUENCE [LARGE SCALE GENOMIC DNA]</scope>
</reference>
<proteinExistence type="predicted"/>
<feature type="compositionally biased region" description="Low complexity" evidence="1">
    <location>
        <begin position="214"/>
        <end position="224"/>
    </location>
</feature>
<keyword evidence="3" id="KW-1185">Reference proteome</keyword>
<evidence type="ECO:0000256" key="1">
    <source>
        <dbReference type="SAM" id="MobiDB-lite"/>
    </source>
</evidence>
<dbReference type="EMBL" id="OX459942">
    <property type="protein sequence ID" value="CAI9177007.1"/>
    <property type="molecule type" value="Genomic_DNA"/>
</dbReference>
<feature type="compositionally biased region" description="Gly residues" evidence="1">
    <location>
        <begin position="539"/>
        <end position="549"/>
    </location>
</feature>
<organism evidence="2 3">
    <name type="scientific">Rangifer tarandus platyrhynchus</name>
    <name type="common">Svalbard reindeer</name>
    <dbReference type="NCBI Taxonomy" id="3082113"/>
    <lineage>
        <taxon>Eukaryota</taxon>
        <taxon>Metazoa</taxon>
        <taxon>Chordata</taxon>
        <taxon>Craniata</taxon>
        <taxon>Vertebrata</taxon>
        <taxon>Euteleostomi</taxon>
        <taxon>Mammalia</taxon>
        <taxon>Eutheria</taxon>
        <taxon>Laurasiatheria</taxon>
        <taxon>Artiodactyla</taxon>
        <taxon>Ruminantia</taxon>
        <taxon>Pecora</taxon>
        <taxon>Cervidae</taxon>
        <taxon>Odocoileinae</taxon>
        <taxon>Rangifer</taxon>
    </lineage>
</organism>
<evidence type="ECO:0000313" key="3">
    <source>
        <dbReference type="Proteomes" id="UP001176941"/>
    </source>
</evidence>
<feature type="compositionally biased region" description="Acidic residues" evidence="1">
    <location>
        <begin position="431"/>
        <end position="445"/>
    </location>
</feature>
<sequence length="549" mass="58473">MGRRSLVPRHFQPCIRPLGLLCPWLLRLPEPVHSPSVLDPRSLPPLGPSRAEGSPESAHPIPKDERPVATPPPLKRPLGPLPSALRLLKRPGPSRTGRQQRAGIHLDPSPSPNFFPLRPAVPPTRPLCAIWLLPLRSPPLFWSPLRNPPPPTPPPPPAGSGDPPPTPPACRRRRRPGSSPPARALPAKPMIRSGGGGGPNPQRRTLSAPPAPTAWPAARTPCAPNLAESRSRPGPARGASSRRDEPLRGERTLSYAPGRGTHGLWVPFQGAFPSPPLEKFWERGNWGAESESPLEGWPSRWALSLFRRATRTGLGLGSPRNRTFLLRGRSGACAGGAEPQSPRNRPTRRGRQFCGRRLSPRSACARGRADFGLGRAGQELGRPDPPVGGGSWGRMPTAHTHDLNPEGRLAVEMLAVAVDGAAAVRLLLREEEEEVAEEEGEEEEEGTRAAAPPPLLCISPHPHPRAPSQPQCKFSARGRSVAGAGVCKHSPRGHPGRGVWGVLAVRSGSNRKPCGLPHAPGKEASCLSQNENSSSPASGCGGGGRNLGD</sequence>
<feature type="compositionally biased region" description="Pro residues" evidence="1">
    <location>
        <begin position="146"/>
        <end position="168"/>
    </location>
</feature>
<name>A0ABN8ZSR0_RANTA</name>
<feature type="region of interest" description="Disordered" evidence="1">
    <location>
        <begin position="510"/>
        <end position="549"/>
    </location>
</feature>
<accession>A0ABN8ZSR0</accession>
<protein>
    <recommendedName>
        <fullName evidence="4">Basic proline-rich protein-like</fullName>
    </recommendedName>
</protein>
<gene>
    <name evidence="2" type="ORF">MRATA1EN1_LOCUS25969</name>
</gene>
<evidence type="ECO:0000313" key="2">
    <source>
        <dbReference type="EMBL" id="CAI9177007.1"/>
    </source>
</evidence>
<feature type="region of interest" description="Disordered" evidence="1">
    <location>
        <begin position="39"/>
        <end position="118"/>
    </location>
</feature>
<feature type="region of interest" description="Disordered" evidence="1">
    <location>
        <begin position="144"/>
        <end position="260"/>
    </location>
</feature>
<feature type="compositionally biased region" description="Basic and acidic residues" evidence="1">
    <location>
        <begin position="241"/>
        <end position="251"/>
    </location>
</feature>
<feature type="compositionally biased region" description="Pro residues" evidence="1">
    <location>
        <begin position="109"/>
        <end position="118"/>
    </location>
</feature>
<evidence type="ECO:0008006" key="4">
    <source>
        <dbReference type="Google" id="ProtNLM"/>
    </source>
</evidence>
<feature type="region of interest" description="Disordered" evidence="1">
    <location>
        <begin position="374"/>
        <end position="401"/>
    </location>
</feature>